<keyword evidence="2" id="KW-1185">Reference proteome</keyword>
<dbReference type="InterPro" id="IPR036390">
    <property type="entry name" value="WH_DNA-bd_sf"/>
</dbReference>
<dbReference type="Proteomes" id="UP000095094">
    <property type="component" value="Unassembled WGS sequence"/>
</dbReference>
<dbReference type="SUPFAM" id="SSF46785">
    <property type="entry name" value="Winged helix' DNA-binding domain"/>
    <property type="match status" value="1"/>
</dbReference>
<evidence type="ECO:0008006" key="3">
    <source>
        <dbReference type="Google" id="ProtNLM"/>
    </source>
</evidence>
<proteinExistence type="predicted"/>
<accession>A0A1E5GKU6</accession>
<gene>
    <name evidence="1" type="ORF">BCR25_04975</name>
</gene>
<dbReference type="EMBL" id="MIJY01000023">
    <property type="protein sequence ID" value="OEG12850.1"/>
    <property type="molecule type" value="Genomic_DNA"/>
</dbReference>
<protein>
    <recommendedName>
        <fullName evidence="3">Replication-relaxation</fullName>
    </recommendedName>
</protein>
<sequence length="258" mass="31419">MNELLRDYSSKEDLAKRTVRELVLLVLNELRITTIRQLYQVICLDKAVSEKFVYRVVKKLVEKEYLDFIRIGNGRKYFLTEKGNQSISSFYVPVKNPDYHLNHFMQINDVLIDSLEITRQQPRFSYVETEQRAFFEMRDGVDFEQVIAMNVPDFQLHFEEESQTKRRFYFEIELSIKSKNRYLKEIFPWYREQLKSYPNDVLFYVTGNPGIYVKLNQIREYFINRYQYKEFERFYILPQASFKEEYELICSRIFSEND</sequence>
<reference evidence="2" key="1">
    <citation type="submission" date="2016-09" db="EMBL/GenBank/DDBJ databases">
        <authorList>
            <person name="Gulvik C.A."/>
        </authorList>
    </citation>
    <scope>NUCLEOTIDE SEQUENCE [LARGE SCALE GENOMIC DNA]</scope>
    <source>
        <strain evidence="2">LMG 8895</strain>
    </source>
</reference>
<dbReference type="RefSeq" id="WP_069663553.1">
    <property type="nucleotide sequence ID" value="NZ_JBHUJJ010000001.1"/>
</dbReference>
<evidence type="ECO:0000313" key="2">
    <source>
        <dbReference type="Proteomes" id="UP000095094"/>
    </source>
</evidence>
<name>A0A1E5GKU6_9ENTE</name>
<dbReference type="AlphaFoldDB" id="A0A1E5GKU6"/>
<evidence type="ECO:0000313" key="1">
    <source>
        <dbReference type="EMBL" id="OEG12850.1"/>
    </source>
</evidence>
<comment type="caution">
    <text evidence="1">The sequence shown here is derived from an EMBL/GenBank/DDBJ whole genome shotgun (WGS) entry which is preliminary data.</text>
</comment>
<organism evidence="1 2">
    <name type="scientific">Enterococcus termitis</name>
    <dbReference type="NCBI Taxonomy" id="332950"/>
    <lineage>
        <taxon>Bacteria</taxon>
        <taxon>Bacillati</taxon>
        <taxon>Bacillota</taxon>
        <taxon>Bacilli</taxon>
        <taxon>Lactobacillales</taxon>
        <taxon>Enterococcaceae</taxon>
        <taxon>Enterococcus</taxon>
    </lineage>
</organism>